<feature type="region of interest" description="Disordered" evidence="1">
    <location>
        <begin position="603"/>
        <end position="654"/>
    </location>
</feature>
<dbReference type="InParanoid" id="V5F8M2"/>
<gene>
    <name evidence="2" type="ORF">PVAR5_0915</name>
</gene>
<comment type="caution">
    <text evidence="2">The sequence shown here is derived from an EMBL/GenBank/DDBJ whole genome shotgun (WGS) entry which is preliminary data.</text>
</comment>
<keyword evidence="3" id="KW-1185">Reference proteome</keyword>
<feature type="region of interest" description="Disordered" evidence="1">
    <location>
        <begin position="238"/>
        <end position="296"/>
    </location>
</feature>
<evidence type="ECO:0000256" key="1">
    <source>
        <dbReference type="SAM" id="MobiDB-lite"/>
    </source>
</evidence>
<dbReference type="AlphaFoldDB" id="V5F8M2"/>
<feature type="compositionally biased region" description="Acidic residues" evidence="1">
    <location>
        <begin position="245"/>
        <end position="262"/>
    </location>
</feature>
<evidence type="ECO:0000313" key="2">
    <source>
        <dbReference type="EMBL" id="GAD92324.1"/>
    </source>
</evidence>
<dbReference type="HOGENOM" id="CLU_419164_0_0_1"/>
<organism evidence="2 3">
    <name type="scientific">Byssochlamys spectabilis (strain No. 5 / NBRC 109023)</name>
    <name type="common">Paecilomyces variotii</name>
    <dbReference type="NCBI Taxonomy" id="1356009"/>
    <lineage>
        <taxon>Eukaryota</taxon>
        <taxon>Fungi</taxon>
        <taxon>Dikarya</taxon>
        <taxon>Ascomycota</taxon>
        <taxon>Pezizomycotina</taxon>
        <taxon>Eurotiomycetes</taxon>
        <taxon>Eurotiomycetidae</taxon>
        <taxon>Eurotiales</taxon>
        <taxon>Thermoascaceae</taxon>
        <taxon>Paecilomyces</taxon>
    </lineage>
</organism>
<proteinExistence type="predicted"/>
<feature type="compositionally biased region" description="Polar residues" evidence="1">
    <location>
        <begin position="277"/>
        <end position="294"/>
    </location>
</feature>
<dbReference type="Proteomes" id="UP000018001">
    <property type="component" value="Unassembled WGS sequence"/>
</dbReference>
<sequence length="654" mass="72978">MASTSPLGGSSALGIDSSTAYPEQQIANRLICFSVFCGCPGLISGTFDLTCFNASVPDHLLRGQPVDNTSHASLLRRIDRLQQLQQTGIIGEKLAVFPIILNLIVEYGDESLQRQKGGCAVCHLPAQSFVHRPICVTEDGWLEVSDFVWLYKMMLSSTDYTSDIKSLICKYRDIADFPDDKQYLCAIVAPVCGPETECHQLITKNIMAYVECLCKDGLHSTGLQEAFEAKLDEAFEVSRWSSSSSDEDEDEGEDEDGDEEGGEDHKRQSNKVKGNRTAESNSQSTPRPTEMCTQSRDEDCEITASIFVGRPLLRIMEPPPRGCLSCLDFTSTFPKHTLPNSFKNKADMAIDCCRVLASIEEEIISSNEYRCAICSELVKATCLLHHPISFSTHWQSERIRKAVISMFQFVKGRWTFPETELVFGSEKHAHIFDFAVPICAPGTICEDVARIAAREFIKLFLPEGLHMQFPGLDPDVDLPSLRDGLGWAQNDSQLVLQKMGTQGFMDEEADRGKDPRDDTLTIAKLRRWHEICFNEELAKRRFLRENGYRRAGDIADSESSNTEAEPDCWITTDAEHTDGSVPLEQSPTSPKLLQIEDVKTALHNRPLPPLPTLDDLQEAYQSRPLPPLPDTSDEEDEITSALGNRLGFHEADPL</sequence>
<protein>
    <submittedName>
        <fullName evidence="2">Uncharacterized protein</fullName>
    </submittedName>
</protein>
<dbReference type="EMBL" id="BAUL01000022">
    <property type="protein sequence ID" value="GAD92324.1"/>
    <property type="molecule type" value="Genomic_DNA"/>
</dbReference>
<name>V5F8M2_BYSSN</name>
<dbReference type="eggNOG" id="ENOG502RNY7">
    <property type="taxonomic scope" value="Eukaryota"/>
</dbReference>
<accession>V5F8M2</accession>
<reference evidence="3" key="1">
    <citation type="journal article" date="2014" name="Genome Announc.">
        <title>Draft genome sequence of the formaldehyde-resistant fungus Byssochlamys spectabilis No. 5 (anamorph Paecilomyces variotii No. 5) (NBRC109023).</title>
        <authorList>
            <person name="Oka T."/>
            <person name="Ekino K."/>
            <person name="Fukuda K."/>
            <person name="Nomura Y."/>
        </authorList>
    </citation>
    <scope>NUCLEOTIDE SEQUENCE [LARGE SCALE GENOMIC DNA]</scope>
    <source>
        <strain evidence="3">No. 5 / NBRC 109023</strain>
    </source>
</reference>
<dbReference type="OrthoDB" id="4186247at2759"/>
<evidence type="ECO:0000313" key="3">
    <source>
        <dbReference type="Proteomes" id="UP000018001"/>
    </source>
</evidence>